<evidence type="ECO:0000259" key="1">
    <source>
        <dbReference type="Pfam" id="PF25881"/>
    </source>
</evidence>
<dbReference type="PANTHER" id="PTHR30438">
    <property type="entry name" value="36 KDA ANTIGEN-RELATED"/>
    <property type="match status" value="1"/>
</dbReference>
<evidence type="ECO:0000313" key="2">
    <source>
        <dbReference type="EMBL" id="SUQ24147.1"/>
    </source>
</evidence>
<dbReference type="Pfam" id="PF25881">
    <property type="entry name" value="HH_YBHG"/>
    <property type="match status" value="1"/>
</dbReference>
<dbReference type="AlphaFoldDB" id="A0A380S4J5"/>
<proteinExistence type="predicted"/>
<dbReference type="EMBL" id="UHJL01000002">
    <property type="protein sequence ID" value="SUQ24147.1"/>
    <property type="molecule type" value="Genomic_DNA"/>
</dbReference>
<dbReference type="Gene3D" id="1.10.287.470">
    <property type="entry name" value="Helix hairpin bin"/>
    <property type="match status" value="1"/>
</dbReference>
<evidence type="ECO:0000313" key="3">
    <source>
        <dbReference type="Proteomes" id="UP000255423"/>
    </source>
</evidence>
<dbReference type="SUPFAM" id="SSF111369">
    <property type="entry name" value="HlyD-like secretion proteins"/>
    <property type="match status" value="1"/>
</dbReference>
<gene>
    <name evidence="2" type="ORF">SAMN05661053_1540</name>
</gene>
<dbReference type="RefSeq" id="WP_088661017.1">
    <property type="nucleotide sequence ID" value="NZ_UHJL01000002.1"/>
</dbReference>
<dbReference type="InterPro" id="IPR059052">
    <property type="entry name" value="HH_YbhG-like"/>
</dbReference>
<sequence length="332" mass="36240">MNALKMIGKVVVVLALIVLVIMGISQLQQFATQPREQFLQGQMEARRVLVAGKVPGRIERLLVHEGDVVYKDSLVAVISSPEIEAKKMQAQGALGAAKAQASKARNGARSEDITALKAMADRAQEAATLAKNTYNRVQKLYNEGVLPLQKRDEAETQMKATQSAADAARAQYNQAVAGARSEDKAAANALVMQAKGANAEVDAYLEETKIRTPITGEVSLKLAEEGEVVGSGMPIIAVTDLNDSWAVFHLREDYLKNVSKGKKFYLQVPALDKTIEMTVSYIASVGDYATWRSSKESSGFDLKTFEVRMRPTHKVENLRPGMSVLFPVDDIQ</sequence>
<organism evidence="2 3">
    <name type="scientific">Fibrobacter succinogenes</name>
    <name type="common">Bacteroides succinogenes</name>
    <dbReference type="NCBI Taxonomy" id="833"/>
    <lineage>
        <taxon>Bacteria</taxon>
        <taxon>Pseudomonadati</taxon>
        <taxon>Fibrobacterota</taxon>
        <taxon>Fibrobacteria</taxon>
        <taxon>Fibrobacterales</taxon>
        <taxon>Fibrobacteraceae</taxon>
        <taxon>Fibrobacter</taxon>
    </lineage>
</organism>
<dbReference type="Proteomes" id="UP000255423">
    <property type="component" value="Unassembled WGS sequence"/>
</dbReference>
<name>A0A380S4J5_FIBSU</name>
<protein>
    <submittedName>
        <fullName evidence="2">HlyD family secretion protein</fullName>
    </submittedName>
</protein>
<dbReference type="Gene3D" id="2.40.50.100">
    <property type="match status" value="1"/>
</dbReference>
<feature type="domain" description="YbhG-like alpha-helical hairpin" evidence="1">
    <location>
        <begin position="84"/>
        <end position="205"/>
    </location>
</feature>
<reference evidence="2 3" key="1">
    <citation type="submission" date="2017-08" db="EMBL/GenBank/DDBJ databases">
        <authorList>
            <person name="de Groot N.N."/>
        </authorList>
    </citation>
    <scope>NUCLEOTIDE SEQUENCE [LARGE SCALE GENOMIC DNA]</scope>
    <source>
        <strain evidence="2 3">HM2</strain>
    </source>
</reference>
<dbReference type="Gene3D" id="2.40.30.170">
    <property type="match status" value="1"/>
</dbReference>
<accession>A0A380S4J5</accession>
<dbReference type="PANTHER" id="PTHR30438:SF1">
    <property type="entry name" value="36 KDA ANTIGEN"/>
    <property type="match status" value="1"/>
</dbReference>